<dbReference type="Pfam" id="PF03950">
    <property type="entry name" value="tRNA-synt_1c_C"/>
    <property type="match status" value="1"/>
</dbReference>
<feature type="compositionally biased region" description="Basic residues" evidence="10">
    <location>
        <begin position="387"/>
        <end position="396"/>
    </location>
</feature>
<evidence type="ECO:0000259" key="13">
    <source>
        <dbReference type="Pfam" id="PF06985"/>
    </source>
</evidence>
<dbReference type="InterPro" id="IPR001412">
    <property type="entry name" value="aa-tRNA-synth_I_CS"/>
</dbReference>
<keyword evidence="7 9" id="KW-0030">Aminoacyl-tRNA synthetase</keyword>
<keyword evidence="3 9" id="KW-0436">Ligase</keyword>
<evidence type="ECO:0000259" key="14">
    <source>
        <dbReference type="Pfam" id="PF20974"/>
    </source>
</evidence>
<dbReference type="PANTHER" id="PTHR43097:SF4">
    <property type="entry name" value="GLUTAMINE--TRNA LIGASE"/>
    <property type="match status" value="1"/>
</dbReference>
<feature type="domain" description="Glutamyl/glutaminyl-tRNA synthetase class Ib catalytic" evidence="11">
    <location>
        <begin position="662"/>
        <end position="732"/>
    </location>
</feature>
<evidence type="ECO:0000313" key="15">
    <source>
        <dbReference type="EMBL" id="KAK9769881.1"/>
    </source>
</evidence>
<evidence type="ECO:0000259" key="12">
    <source>
        <dbReference type="Pfam" id="PF03950"/>
    </source>
</evidence>
<evidence type="ECO:0000256" key="5">
    <source>
        <dbReference type="ARBA" id="ARBA00022840"/>
    </source>
</evidence>
<dbReference type="InterPro" id="IPR020061">
    <property type="entry name" value="Glu_tRNA_lig_a-bdl"/>
</dbReference>
<dbReference type="PROSITE" id="PS00178">
    <property type="entry name" value="AA_TRNA_LIGASE_I"/>
    <property type="match status" value="1"/>
</dbReference>
<dbReference type="Gene3D" id="1.10.1160.10">
    <property type="entry name" value="Glutamyl-trna Synthetase, Domain 2"/>
    <property type="match status" value="1"/>
</dbReference>
<dbReference type="EMBL" id="JARVKM010000107">
    <property type="protein sequence ID" value="KAK9769881.1"/>
    <property type="molecule type" value="Genomic_DNA"/>
</dbReference>
<evidence type="ECO:0000313" key="16">
    <source>
        <dbReference type="Proteomes" id="UP001465668"/>
    </source>
</evidence>
<keyword evidence="4 9" id="KW-0547">Nucleotide-binding</keyword>
<dbReference type="PANTHER" id="PTHR43097">
    <property type="entry name" value="GLUTAMINE-TRNA LIGASE"/>
    <property type="match status" value="1"/>
</dbReference>
<evidence type="ECO:0000256" key="8">
    <source>
        <dbReference type="ARBA" id="ARBA00048270"/>
    </source>
</evidence>
<comment type="caution">
    <text evidence="15">The sequence shown here is derived from an EMBL/GenBank/DDBJ whole genome shotgun (WGS) entry which is preliminary data.</text>
</comment>
<dbReference type="Gene3D" id="2.40.240.10">
    <property type="entry name" value="Ribosomal Protein L25, Chain P"/>
    <property type="match status" value="2"/>
</dbReference>
<evidence type="ECO:0000256" key="2">
    <source>
        <dbReference type="ARBA" id="ARBA00012836"/>
    </source>
</evidence>
<feature type="domain" description="Glutamyl/glutaminyl-tRNA synthetase class Ib anti-codon binding" evidence="12">
    <location>
        <begin position="737"/>
        <end position="835"/>
    </location>
</feature>
<evidence type="ECO:0000256" key="9">
    <source>
        <dbReference type="RuleBase" id="RU363037"/>
    </source>
</evidence>
<dbReference type="InterPro" id="IPR020059">
    <property type="entry name" value="Glu/Gln-tRNA-synth_Ib_codon-bd"/>
</dbReference>
<protein>
    <recommendedName>
        <fullName evidence="2">glutamine--tRNA ligase</fullName>
        <ecNumber evidence="2">6.1.1.18</ecNumber>
    </recommendedName>
</protein>
<name>A0ABR2X833_9PEZI</name>
<reference evidence="15 16" key="1">
    <citation type="submission" date="2024-02" db="EMBL/GenBank/DDBJ databases">
        <title>First draft genome assembly of two strains of Seiridium cardinale.</title>
        <authorList>
            <person name="Emiliani G."/>
            <person name="Scali E."/>
        </authorList>
    </citation>
    <scope>NUCLEOTIDE SEQUENCE [LARGE SCALE GENOMIC DNA]</scope>
    <source>
        <strain evidence="15 16">BM-138-000479</strain>
    </source>
</reference>
<evidence type="ECO:0000259" key="11">
    <source>
        <dbReference type="Pfam" id="PF00749"/>
    </source>
</evidence>
<feature type="domain" description="Glutamyl/glutaminyl-tRNA synthetase class Ib catalytic" evidence="11">
    <location>
        <begin position="448"/>
        <end position="626"/>
    </location>
</feature>
<evidence type="ECO:0000256" key="6">
    <source>
        <dbReference type="ARBA" id="ARBA00022917"/>
    </source>
</evidence>
<dbReference type="Pfam" id="PF06985">
    <property type="entry name" value="HET"/>
    <property type="match status" value="1"/>
</dbReference>
<proteinExistence type="inferred from homology"/>
<evidence type="ECO:0000256" key="3">
    <source>
        <dbReference type="ARBA" id="ARBA00022598"/>
    </source>
</evidence>
<organism evidence="15 16">
    <name type="scientific">Seiridium cardinale</name>
    <dbReference type="NCBI Taxonomy" id="138064"/>
    <lineage>
        <taxon>Eukaryota</taxon>
        <taxon>Fungi</taxon>
        <taxon>Dikarya</taxon>
        <taxon>Ascomycota</taxon>
        <taxon>Pezizomycotina</taxon>
        <taxon>Sordariomycetes</taxon>
        <taxon>Xylariomycetidae</taxon>
        <taxon>Amphisphaeriales</taxon>
        <taxon>Sporocadaceae</taxon>
        <taxon>Seiridium</taxon>
    </lineage>
</organism>
<keyword evidence="5 9" id="KW-0067">ATP-binding</keyword>
<accession>A0ABR2X833</accession>
<feature type="domain" description="tRNA synthetases class I (E and Q) anti-codon binding" evidence="14">
    <location>
        <begin position="844"/>
        <end position="901"/>
    </location>
</feature>
<dbReference type="PRINTS" id="PR00987">
    <property type="entry name" value="TRNASYNTHGLU"/>
</dbReference>
<dbReference type="InterPro" id="IPR020056">
    <property type="entry name" value="Rbsml_bL25/Gln-tRNA_synth_N"/>
</dbReference>
<feature type="domain" description="Heterokaryon incompatibility" evidence="13">
    <location>
        <begin position="1"/>
        <end position="84"/>
    </location>
</feature>
<evidence type="ECO:0000256" key="1">
    <source>
        <dbReference type="ARBA" id="ARBA00005594"/>
    </source>
</evidence>
<sequence length="959" mass="107875">MHRIYPKCSCCFVWLGEGNVDGDTGRTTIEQAVAALDLLRFVAGEAGDNIPPSLTNQEARIRAGEALEAMMGAAWWSRIWTVQEGCLPPEGKFFWGPLEISRNTVYHAAENMVHGRWPSHLPFRDIFSGGTTDPFTPAVLGWRGERHVTTGLPTWALDFMRPSGGKDQTSRVRNHAHFLPEFTADRGLLMLDRDNLTANDESRLCVNGLYVDRILVRGDYVLEESENYKVSLADLEVVIRCLVGGLRQAAARGMMSAFENLVEGGLLSEGMGSMQGVDRRTEWKREMCKIQALFITESGYIGLIPPNIEESDEVWVLSGSRMPFALRPCDKLTKHGETTRAPHLRLLFFNSKLHISSMTDAITEGTAKLLLDEETGEMVSKNELAKRTKKRAKKVATAKAKESAPPKDAAAAKPKPKEKVDEPTLDPEAMFKQGFLADVYQERPEKSVLTRFPPEPNGFLHIGHAKAIAVNFGFAKYHGGKCYLRYDDTNPEAEEEKYFVAIEEMVRWLGFSPYKITYSSDNFDKLYALAERLIELERAYVCHCNDEEIKAQRGGESHGPRFRCSHAEKTVETNLEDFRGMRDGKYKPREAFLRMKMDITDGNPQMWDLAAYRVLEKPHHRSGDTTTDLDLMQTQFMHYGVHPVQSQLMILKSRLGPEILIGTVLSKRKIHRLVADGIVRGWDDPRLYTLIGIKRRGVPPGAILEFVNELGVTTAPSVVELKRFDQTVRRYLERTVPRLMLVLDPIPVIIEDAEEMEVDVPFNPKIAAMGSHKVKYTPTVYIDRSDFREVDSKDYFRLAPNKTVGLLQAPYPIKAVSFSKDEATGKVTEIRAVYDKETKKPKTFIQWAASGSRKVEVRLHNSLFKSEKPDSAEGGFLNDLNPESEVVYPDALIESGFDEVKRRAPWPEAAGESELGKGGPESVRFQGMRVAYFAVDSDSTEDKIVLNKIVSLKEDAGKS</sequence>
<dbReference type="SUPFAM" id="SSF50715">
    <property type="entry name" value="Ribosomal protein L25-like"/>
    <property type="match status" value="1"/>
</dbReference>
<evidence type="ECO:0000256" key="7">
    <source>
        <dbReference type="ARBA" id="ARBA00023146"/>
    </source>
</evidence>
<keyword evidence="16" id="KW-1185">Reference proteome</keyword>
<dbReference type="InterPro" id="IPR011035">
    <property type="entry name" value="Ribosomal_bL25/Gln-tRNA_synth"/>
</dbReference>
<dbReference type="InterPro" id="IPR050132">
    <property type="entry name" value="Gln/Glu-tRNA_Ligase"/>
</dbReference>
<dbReference type="Proteomes" id="UP001465668">
    <property type="component" value="Unassembled WGS sequence"/>
</dbReference>
<evidence type="ECO:0000256" key="4">
    <source>
        <dbReference type="ARBA" id="ARBA00022741"/>
    </source>
</evidence>
<dbReference type="InterPro" id="IPR000924">
    <property type="entry name" value="Glu/Gln-tRNA-synth"/>
</dbReference>
<dbReference type="InterPro" id="IPR010730">
    <property type="entry name" value="HET"/>
</dbReference>
<dbReference type="Pfam" id="PF20974">
    <property type="entry name" value="tRNA-synt_1c_C2"/>
    <property type="match status" value="1"/>
</dbReference>
<comment type="catalytic activity">
    <reaction evidence="8">
        <text>tRNA(Gln) + L-glutamine + ATP = L-glutaminyl-tRNA(Gln) + AMP + diphosphate</text>
        <dbReference type="Rhea" id="RHEA:20121"/>
        <dbReference type="Rhea" id="RHEA-COMP:9662"/>
        <dbReference type="Rhea" id="RHEA-COMP:9681"/>
        <dbReference type="ChEBI" id="CHEBI:30616"/>
        <dbReference type="ChEBI" id="CHEBI:33019"/>
        <dbReference type="ChEBI" id="CHEBI:58359"/>
        <dbReference type="ChEBI" id="CHEBI:78442"/>
        <dbReference type="ChEBI" id="CHEBI:78521"/>
        <dbReference type="ChEBI" id="CHEBI:456215"/>
        <dbReference type="EC" id="6.1.1.18"/>
    </reaction>
</comment>
<dbReference type="InterPro" id="IPR014729">
    <property type="entry name" value="Rossmann-like_a/b/a_fold"/>
</dbReference>
<dbReference type="Gene3D" id="3.40.50.620">
    <property type="entry name" value="HUPs"/>
    <property type="match status" value="1"/>
</dbReference>
<dbReference type="InterPro" id="IPR020058">
    <property type="entry name" value="Glu/Gln-tRNA-synth_Ib_cat-dom"/>
</dbReference>
<gene>
    <name evidence="15" type="ORF">SCAR479_13426</name>
</gene>
<evidence type="ECO:0000256" key="10">
    <source>
        <dbReference type="SAM" id="MobiDB-lite"/>
    </source>
</evidence>
<dbReference type="EC" id="6.1.1.18" evidence="2"/>
<dbReference type="InterPro" id="IPR049437">
    <property type="entry name" value="tRNA-synt_1c_C2"/>
</dbReference>
<dbReference type="SUPFAM" id="SSF52374">
    <property type="entry name" value="Nucleotidylyl transferase"/>
    <property type="match status" value="1"/>
</dbReference>
<comment type="similarity">
    <text evidence="1 9">Belongs to the class-I aminoacyl-tRNA synthetase family.</text>
</comment>
<dbReference type="Pfam" id="PF00749">
    <property type="entry name" value="tRNA-synt_1c"/>
    <property type="match status" value="2"/>
</dbReference>
<keyword evidence="6 9" id="KW-0648">Protein biosynthesis</keyword>
<feature type="region of interest" description="Disordered" evidence="10">
    <location>
        <begin position="382"/>
        <end position="422"/>
    </location>
</feature>